<dbReference type="PANTHER" id="PTHR11010">
    <property type="entry name" value="PROTEASE S28 PRO-X CARBOXYPEPTIDASE-RELATED"/>
    <property type="match status" value="1"/>
</dbReference>
<dbReference type="GO" id="GO:0005773">
    <property type="term" value="C:vacuole"/>
    <property type="evidence" value="ECO:0007669"/>
    <property type="project" value="TreeGrafter"/>
</dbReference>
<evidence type="ECO:0000313" key="6">
    <source>
        <dbReference type="EMBL" id="PON99507.1"/>
    </source>
</evidence>
<reference evidence="7" key="1">
    <citation type="submission" date="2016-06" db="EMBL/GenBank/DDBJ databases">
        <title>Parallel loss of symbiosis genes in relatives of nitrogen-fixing non-legume Parasponia.</title>
        <authorList>
            <person name="Van Velzen R."/>
            <person name="Holmer R."/>
            <person name="Bu F."/>
            <person name="Rutten L."/>
            <person name="Van Zeijl A."/>
            <person name="Liu W."/>
            <person name="Santuari L."/>
            <person name="Cao Q."/>
            <person name="Sharma T."/>
            <person name="Shen D."/>
            <person name="Roswanjaya Y."/>
            <person name="Wardhani T."/>
            <person name="Kalhor M.S."/>
            <person name="Jansen J."/>
            <person name="Van den Hoogen J."/>
            <person name="Gungor B."/>
            <person name="Hartog M."/>
            <person name="Hontelez J."/>
            <person name="Verver J."/>
            <person name="Yang W.-C."/>
            <person name="Schijlen E."/>
            <person name="Repin R."/>
            <person name="Schilthuizen M."/>
            <person name="Schranz E."/>
            <person name="Heidstra R."/>
            <person name="Miyata K."/>
            <person name="Fedorova E."/>
            <person name="Kohlen W."/>
            <person name="Bisseling T."/>
            <person name="Smit S."/>
            <person name="Geurts R."/>
        </authorList>
    </citation>
    <scope>NUCLEOTIDE SEQUENCE [LARGE SCALE GENOMIC DNA]</scope>
    <source>
        <strain evidence="7">cv. RG33-2</strain>
    </source>
</reference>
<dbReference type="InterPro" id="IPR029058">
    <property type="entry name" value="AB_hydrolase_fold"/>
</dbReference>
<dbReference type="AlphaFoldDB" id="A0A2P5FNV8"/>
<keyword evidence="7" id="KW-1185">Reference proteome</keyword>
<dbReference type="EMBL" id="JXTC01000018">
    <property type="protein sequence ID" value="PON99507.1"/>
    <property type="molecule type" value="Genomic_DNA"/>
</dbReference>
<proteinExistence type="inferred from homology"/>
<gene>
    <name evidence="6" type="ORF">TorRG33x02_046740</name>
</gene>
<evidence type="ECO:0000256" key="2">
    <source>
        <dbReference type="ARBA" id="ARBA00022670"/>
    </source>
</evidence>
<protein>
    <submittedName>
        <fullName evidence="6">Peptidase S</fullName>
    </submittedName>
</protein>
<evidence type="ECO:0000313" key="7">
    <source>
        <dbReference type="Proteomes" id="UP000237000"/>
    </source>
</evidence>
<dbReference type="OrthoDB" id="1735038at2759"/>
<evidence type="ECO:0000256" key="3">
    <source>
        <dbReference type="ARBA" id="ARBA00022729"/>
    </source>
</evidence>
<dbReference type="Gene3D" id="3.40.50.1820">
    <property type="entry name" value="alpha/beta hydrolase"/>
    <property type="match status" value="1"/>
</dbReference>
<dbReference type="GO" id="GO:0070008">
    <property type="term" value="F:serine-type exopeptidase activity"/>
    <property type="evidence" value="ECO:0007669"/>
    <property type="project" value="InterPro"/>
</dbReference>
<dbReference type="PANTHER" id="PTHR11010:SF11">
    <property type="entry name" value="THYMUS-SPECIFIC SERINE PROTEASE"/>
    <property type="match status" value="1"/>
</dbReference>
<name>A0A2P5FNV8_TREOI</name>
<keyword evidence="4" id="KW-0378">Hydrolase</keyword>
<dbReference type="Proteomes" id="UP000237000">
    <property type="component" value="Unassembled WGS sequence"/>
</dbReference>
<dbReference type="InParanoid" id="A0A2P5FNV8"/>
<comment type="caution">
    <text evidence="6">The sequence shown here is derived from an EMBL/GenBank/DDBJ whole genome shotgun (WGS) entry which is preliminary data.</text>
</comment>
<sequence>MYIYVSNSFCRITRYYEFLDNFRIPDGPIFLTLCGEGPCNGITKDYISVLSNKFGAAVVSLEHRYYGKSSPFESLSAPNLRYLSSKQALFDLAIFRKYYQAGITSFWVCLATFMFHDFCF</sequence>
<dbReference type="InterPro" id="IPR008758">
    <property type="entry name" value="Peptidase_S28"/>
</dbReference>
<keyword evidence="3" id="KW-0732">Signal</keyword>
<comment type="similarity">
    <text evidence="1">Belongs to the peptidase S28 family.</text>
</comment>
<keyword evidence="2" id="KW-0645">Protease</keyword>
<dbReference type="GO" id="GO:0008239">
    <property type="term" value="F:dipeptidyl-peptidase activity"/>
    <property type="evidence" value="ECO:0007669"/>
    <property type="project" value="TreeGrafter"/>
</dbReference>
<organism evidence="6 7">
    <name type="scientific">Trema orientale</name>
    <name type="common">Charcoal tree</name>
    <name type="synonym">Celtis orientalis</name>
    <dbReference type="NCBI Taxonomy" id="63057"/>
    <lineage>
        <taxon>Eukaryota</taxon>
        <taxon>Viridiplantae</taxon>
        <taxon>Streptophyta</taxon>
        <taxon>Embryophyta</taxon>
        <taxon>Tracheophyta</taxon>
        <taxon>Spermatophyta</taxon>
        <taxon>Magnoliopsida</taxon>
        <taxon>eudicotyledons</taxon>
        <taxon>Gunneridae</taxon>
        <taxon>Pentapetalae</taxon>
        <taxon>rosids</taxon>
        <taxon>fabids</taxon>
        <taxon>Rosales</taxon>
        <taxon>Cannabaceae</taxon>
        <taxon>Trema</taxon>
    </lineage>
</organism>
<evidence type="ECO:0000256" key="4">
    <source>
        <dbReference type="ARBA" id="ARBA00022801"/>
    </source>
</evidence>
<accession>A0A2P5FNV8</accession>
<dbReference type="GO" id="GO:0006508">
    <property type="term" value="P:proteolysis"/>
    <property type="evidence" value="ECO:0007669"/>
    <property type="project" value="UniProtKB-KW"/>
</dbReference>
<evidence type="ECO:0000256" key="1">
    <source>
        <dbReference type="ARBA" id="ARBA00011079"/>
    </source>
</evidence>
<keyword evidence="5" id="KW-0325">Glycoprotein</keyword>
<evidence type="ECO:0000256" key="5">
    <source>
        <dbReference type="ARBA" id="ARBA00023180"/>
    </source>
</evidence>
<dbReference type="Pfam" id="PF05577">
    <property type="entry name" value="Peptidase_S28"/>
    <property type="match status" value="1"/>
</dbReference>